<evidence type="ECO:0000313" key="2">
    <source>
        <dbReference type="Proteomes" id="UP001596270"/>
    </source>
</evidence>
<name>A0ABW1TY36_9BURK</name>
<evidence type="ECO:0000313" key="1">
    <source>
        <dbReference type="EMBL" id="MFC6282207.1"/>
    </source>
</evidence>
<protein>
    <recommendedName>
        <fullName evidence="3">AAA+ ATPase domain-containing protein</fullName>
    </recommendedName>
</protein>
<keyword evidence="2" id="KW-1185">Reference proteome</keyword>
<dbReference type="RefSeq" id="WP_371437668.1">
    <property type="nucleotide sequence ID" value="NZ_JBHSRS010000071.1"/>
</dbReference>
<proteinExistence type="predicted"/>
<dbReference type="EMBL" id="JBHSRS010000071">
    <property type="protein sequence ID" value="MFC6282207.1"/>
    <property type="molecule type" value="Genomic_DNA"/>
</dbReference>
<dbReference type="SUPFAM" id="SSF52540">
    <property type="entry name" value="P-loop containing nucleoside triphosphate hydrolases"/>
    <property type="match status" value="1"/>
</dbReference>
<organism evidence="1 2">
    <name type="scientific">Polaromonas aquatica</name>
    <dbReference type="NCBI Taxonomy" id="332657"/>
    <lineage>
        <taxon>Bacteria</taxon>
        <taxon>Pseudomonadati</taxon>
        <taxon>Pseudomonadota</taxon>
        <taxon>Betaproteobacteria</taxon>
        <taxon>Burkholderiales</taxon>
        <taxon>Comamonadaceae</taxon>
        <taxon>Polaromonas</taxon>
    </lineage>
</organism>
<reference evidence="2" key="1">
    <citation type="journal article" date="2019" name="Int. J. Syst. Evol. Microbiol.">
        <title>The Global Catalogue of Microorganisms (GCM) 10K type strain sequencing project: providing services to taxonomists for standard genome sequencing and annotation.</title>
        <authorList>
            <consortium name="The Broad Institute Genomics Platform"/>
            <consortium name="The Broad Institute Genome Sequencing Center for Infectious Disease"/>
            <person name="Wu L."/>
            <person name="Ma J."/>
        </authorList>
    </citation>
    <scope>NUCLEOTIDE SEQUENCE [LARGE SCALE GENOMIC DNA]</scope>
    <source>
        <strain evidence="2">CCUG 39402</strain>
    </source>
</reference>
<gene>
    <name evidence="1" type="ORF">ACFQND_13320</name>
</gene>
<dbReference type="InterPro" id="IPR027417">
    <property type="entry name" value="P-loop_NTPase"/>
</dbReference>
<evidence type="ECO:0008006" key="3">
    <source>
        <dbReference type="Google" id="ProtNLM"/>
    </source>
</evidence>
<comment type="caution">
    <text evidence="1">The sequence shown here is derived from an EMBL/GenBank/DDBJ whole genome shotgun (WGS) entry which is preliminary data.</text>
</comment>
<sequence>MKRSVIQRTEMLGAKLNLGGPPIELDEYMTTGLLAIAVGPRGKGKTNAGLVMAEQLSEQGWISVLIDPEEELESMYGEAVKDAQELAKHLKDRKKPIVVVTARDVYEFLPYGNAILDAADKYRKPIFLMVDEGQLFSQNKRRKDGVGEASDLINDFADRGRKRALDLFLTAHRYTGSIHRGIFNNKNLTLVGCQEDPTVWSSLAPQFRQSKITYNDLNALSTGEFFCISSRGMEKIKMPMAKALKKVAPAAKTVKRTLPSTFRQWSHAMRTIPTERLQALTDPVTNLLGAVAGLTAQQMLSGSRALQDELESRA</sequence>
<accession>A0ABW1TY36</accession>
<dbReference type="Proteomes" id="UP001596270">
    <property type="component" value="Unassembled WGS sequence"/>
</dbReference>
<dbReference type="Gene3D" id="3.40.50.300">
    <property type="entry name" value="P-loop containing nucleotide triphosphate hydrolases"/>
    <property type="match status" value="1"/>
</dbReference>